<accession>A0ABT6XVP7</accession>
<gene>
    <name evidence="1" type="ORF">QID03_03075</name>
</gene>
<keyword evidence="1" id="KW-0489">Methyltransferase</keyword>
<dbReference type="PANTHER" id="PTHR36112">
    <property type="entry name" value="RIBOSOMAL RNA SMALL SUBUNIT METHYLTRANSFERASE J"/>
    <property type="match status" value="1"/>
</dbReference>
<dbReference type="Pfam" id="PF04445">
    <property type="entry name" value="SAM_MT"/>
    <property type="match status" value="1"/>
</dbReference>
<dbReference type="SUPFAM" id="SSF53335">
    <property type="entry name" value="S-adenosyl-L-methionine-dependent methyltransferases"/>
    <property type="match status" value="1"/>
</dbReference>
<sequence length="266" mass="29201">MTHASNEDMRILVTTPLRPKPHQVARASEMAPWFGGAVVPRRGQSIAHLLANADAVVVVGDPAVVHVRGVEHPLFFHPSMAHQRLRRIAQGEPDRLLALAGVSPGDVVIDATVGLGTDALVFAAAVGARGRVEGVERSPVLYGLLRAVQVYGSEAHPREAELLRRVLLVHADHADWLRSKPDESADVVYFDPMFREPVPQSAHMQPIRPVAWEAPLSEEVLNEAKRVARKAVIVKERPKSGVFEALGLQPDRTAGRFAYGVWRRPR</sequence>
<dbReference type="EC" id="2.1.1.-" evidence="1"/>
<dbReference type="PANTHER" id="PTHR36112:SF1">
    <property type="entry name" value="RIBOSOMAL RNA SMALL SUBUNIT METHYLTRANSFERASE J"/>
    <property type="match status" value="1"/>
</dbReference>
<keyword evidence="2" id="KW-1185">Reference proteome</keyword>
<dbReference type="Proteomes" id="UP001529245">
    <property type="component" value="Unassembled WGS sequence"/>
</dbReference>
<protein>
    <submittedName>
        <fullName evidence="1">Class I SAM-dependent methyltransferase</fullName>
        <ecNumber evidence="1">2.1.1.-</ecNumber>
    </submittedName>
</protein>
<evidence type="ECO:0000313" key="1">
    <source>
        <dbReference type="EMBL" id="MDI9259160.1"/>
    </source>
</evidence>
<proteinExistence type="predicted"/>
<comment type="caution">
    <text evidence="1">The sequence shown here is derived from an EMBL/GenBank/DDBJ whole genome shotgun (WGS) entry which is preliminary data.</text>
</comment>
<dbReference type="Gene3D" id="3.40.50.150">
    <property type="entry name" value="Vaccinia Virus protein VP39"/>
    <property type="match status" value="1"/>
</dbReference>
<evidence type="ECO:0000313" key="2">
    <source>
        <dbReference type="Proteomes" id="UP001529245"/>
    </source>
</evidence>
<reference evidence="1 2" key="1">
    <citation type="submission" date="2023-04" db="EMBL/GenBank/DDBJ databases">
        <title>A. sendaiensis sub sp. chiapanensis a novel subspecie with specific adaptation in bacterial cell wall isolated from an active volcano.</title>
        <authorList>
            <person name="Alvarez Gutierrez P.E."/>
            <person name="Ortiz Cortes L.Y."/>
        </authorList>
    </citation>
    <scope>NUCLEOTIDE SEQUENCE [LARGE SCALE GENOMIC DNA]</scope>
    <source>
        <strain evidence="1 2">PA2</strain>
    </source>
</reference>
<dbReference type="GO" id="GO:0008168">
    <property type="term" value="F:methyltransferase activity"/>
    <property type="evidence" value="ECO:0007669"/>
    <property type="project" value="UniProtKB-KW"/>
</dbReference>
<dbReference type="InterPro" id="IPR007536">
    <property type="entry name" value="16SrRNA_methylTrfase_J"/>
</dbReference>
<dbReference type="CDD" id="cd02440">
    <property type="entry name" value="AdoMet_MTases"/>
    <property type="match status" value="1"/>
</dbReference>
<organism evidence="1 2">
    <name type="scientific">Alicyclobacillus sendaiensis PA2</name>
    <dbReference type="NCBI Taxonomy" id="3029425"/>
    <lineage>
        <taxon>Bacteria</taxon>
        <taxon>Bacillati</taxon>
        <taxon>Bacillota</taxon>
        <taxon>Bacilli</taxon>
        <taxon>Bacillales</taxon>
        <taxon>Alicyclobacillaceae</taxon>
        <taxon>Alicyclobacillus</taxon>
    </lineage>
</organism>
<keyword evidence="1" id="KW-0808">Transferase</keyword>
<dbReference type="InterPro" id="IPR029063">
    <property type="entry name" value="SAM-dependent_MTases_sf"/>
</dbReference>
<name>A0ABT6XVP7_ALISE</name>
<dbReference type="EMBL" id="JASGCB010000003">
    <property type="protein sequence ID" value="MDI9259160.1"/>
    <property type="molecule type" value="Genomic_DNA"/>
</dbReference>
<dbReference type="RefSeq" id="WP_283202731.1">
    <property type="nucleotide sequence ID" value="NZ_JASGCB010000003.1"/>
</dbReference>
<dbReference type="GO" id="GO:0032259">
    <property type="term" value="P:methylation"/>
    <property type="evidence" value="ECO:0007669"/>
    <property type="project" value="UniProtKB-KW"/>
</dbReference>